<keyword evidence="3" id="KW-0288">FMN</keyword>
<keyword evidence="7" id="KW-1185">Reference proteome</keyword>
<name>A0AAD4Q177_9EURO</name>
<feature type="domain" description="NADH:flavin oxidoreductase/NADH oxidase N-terminal" evidence="5">
    <location>
        <begin position="8"/>
        <end position="362"/>
    </location>
</feature>
<comment type="caution">
    <text evidence="6">The sequence shown here is derived from an EMBL/GenBank/DDBJ whole genome shotgun (WGS) entry which is preliminary data.</text>
</comment>
<dbReference type="PANTHER" id="PTHR43656:SF2">
    <property type="entry name" value="BINDING OXIDOREDUCTASE, PUTATIVE (AFU_ORTHOLOGUE AFUA_2G08260)-RELATED"/>
    <property type="match status" value="1"/>
</dbReference>
<dbReference type="Pfam" id="PF00724">
    <property type="entry name" value="Oxidored_FMN"/>
    <property type="match status" value="1"/>
</dbReference>
<reference evidence="6" key="1">
    <citation type="submission" date="2021-12" db="EMBL/GenBank/DDBJ databases">
        <title>Convergent genome expansion in fungi linked to evolution of root-endophyte symbiosis.</title>
        <authorList>
            <consortium name="DOE Joint Genome Institute"/>
            <person name="Ke Y.-H."/>
            <person name="Bonito G."/>
            <person name="Liao H.-L."/>
            <person name="Looney B."/>
            <person name="Rojas-Flechas A."/>
            <person name="Nash J."/>
            <person name="Hameed K."/>
            <person name="Schadt C."/>
            <person name="Martin F."/>
            <person name="Crous P.W."/>
            <person name="Miettinen O."/>
            <person name="Magnuson J.K."/>
            <person name="Labbe J."/>
            <person name="Jacobson D."/>
            <person name="Doktycz M.J."/>
            <person name="Veneault-Fourrey C."/>
            <person name="Kuo A."/>
            <person name="Mondo S."/>
            <person name="Calhoun S."/>
            <person name="Riley R."/>
            <person name="Ohm R."/>
            <person name="LaButti K."/>
            <person name="Andreopoulos B."/>
            <person name="Pangilinan J."/>
            <person name="Nolan M."/>
            <person name="Tritt A."/>
            <person name="Clum A."/>
            <person name="Lipzen A."/>
            <person name="Daum C."/>
            <person name="Barry K."/>
            <person name="Grigoriev I.V."/>
            <person name="Vilgalys R."/>
        </authorList>
    </citation>
    <scope>NUCLEOTIDE SEQUENCE</scope>
    <source>
        <strain evidence="6">PMI_201</strain>
    </source>
</reference>
<evidence type="ECO:0000256" key="2">
    <source>
        <dbReference type="ARBA" id="ARBA00022630"/>
    </source>
</evidence>
<evidence type="ECO:0000259" key="5">
    <source>
        <dbReference type="Pfam" id="PF00724"/>
    </source>
</evidence>
<evidence type="ECO:0000256" key="3">
    <source>
        <dbReference type="ARBA" id="ARBA00022643"/>
    </source>
</evidence>
<evidence type="ECO:0000256" key="1">
    <source>
        <dbReference type="ARBA" id="ARBA00005979"/>
    </source>
</evidence>
<comment type="similarity">
    <text evidence="1">Belongs to the NADH:flavin oxidoreductase/NADH oxidase family.</text>
</comment>
<dbReference type="GO" id="GO:0010181">
    <property type="term" value="F:FMN binding"/>
    <property type="evidence" value="ECO:0007669"/>
    <property type="project" value="InterPro"/>
</dbReference>
<dbReference type="InterPro" id="IPR013785">
    <property type="entry name" value="Aldolase_TIM"/>
</dbReference>
<sequence>MELLMKDPIKLPCGLWLQNRLVKAAMAEDMADSSHLPHSKFLEAYGKWAKGGWGGILTGNIQVDVRYLGNYNDLAIDEFDDDTNAVLDTWRLYANRCQEHGTPVIAQISHPGRQSRRGAGRRGIFTPTIAPSPIPLYLGDGYVASCISSMVFGKPREMSINDIKQVIHQFVNCARILAICGFSGIELHAAHGFLLSQFLSPRTNRRLDEYGGSNDKRVRIVLEIIKGIREVVPSGFCIGVKFNSSSDDSSTFEDSMRQIGLLVEAGIDFLEISGGTFEDPIMMGRGTYSDRKTHRSHGTLAREAFFWEYAVKTRKRFPNLILMLTGGFRSRQGIEDALQNNVCDLVGIGRPAVINPAYPRLIMTNTSPDHQAKVSLNKVATPFWSTFFQINALGGGAETFTDLNDDRGKEIKNPHTIP</sequence>
<dbReference type="EMBL" id="JAJTJA010000006">
    <property type="protein sequence ID" value="KAH8697968.1"/>
    <property type="molecule type" value="Genomic_DNA"/>
</dbReference>
<dbReference type="PANTHER" id="PTHR43656">
    <property type="entry name" value="BINDING OXIDOREDUCTASE, PUTATIVE (AFU_ORTHOLOGUE AFUA_2G08260)-RELATED"/>
    <property type="match status" value="1"/>
</dbReference>
<gene>
    <name evidence="6" type="ORF">BGW36DRAFT_359736</name>
</gene>
<dbReference type="Gene3D" id="3.20.20.70">
    <property type="entry name" value="Aldolase class I"/>
    <property type="match status" value="1"/>
</dbReference>
<dbReference type="RefSeq" id="XP_046072669.1">
    <property type="nucleotide sequence ID" value="XM_046214108.1"/>
</dbReference>
<evidence type="ECO:0000256" key="4">
    <source>
        <dbReference type="ARBA" id="ARBA00023002"/>
    </source>
</evidence>
<keyword evidence="2" id="KW-0285">Flavoprotein</keyword>
<evidence type="ECO:0000313" key="6">
    <source>
        <dbReference type="EMBL" id="KAH8697968.1"/>
    </source>
</evidence>
<dbReference type="Proteomes" id="UP001201262">
    <property type="component" value="Unassembled WGS sequence"/>
</dbReference>
<proteinExistence type="inferred from homology"/>
<dbReference type="InterPro" id="IPR001155">
    <property type="entry name" value="OxRdtase_FMN_N"/>
</dbReference>
<evidence type="ECO:0000313" key="7">
    <source>
        <dbReference type="Proteomes" id="UP001201262"/>
    </source>
</evidence>
<dbReference type="InterPro" id="IPR051799">
    <property type="entry name" value="NADH_flavin_oxidoreductase"/>
</dbReference>
<organism evidence="6 7">
    <name type="scientific">Talaromyces proteolyticus</name>
    <dbReference type="NCBI Taxonomy" id="1131652"/>
    <lineage>
        <taxon>Eukaryota</taxon>
        <taxon>Fungi</taxon>
        <taxon>Dikarya</taxon>
        <taxon>Ascomycota</taxon>
        <taxon>Pezizomycotina</taxon>
        <taxon>Eurotiomycetes</taxon>
        <taxon>Eurotiomycetidae</taxon>
        <taxon>Eurotiales</taxon>
        <taxon>Trichocomaceae</taxon>
        <taxon>Talaromyces</taxon>
        <taxon>Talaromyces sect. Bacilispori</taxon>
    </lineage>
</organism>
<dbReference type="GO" id="GO:0016491">
    <property type="term" value="F:oxidoreductase activity"/>
    <property type="evidence" value="ECO:0007669"/>
    <property type="project" value="UniProtKB-KW"/>
</dbReference>
<accession>A0AAD4Q177</accession>
<keyword evidence="4" id="KW-0560">Oxidoreductase</keyword>
<dbReference type="SUPFAM" id="SSF51395">
    <property type="entry name" value="FMN-linked oxidoreductases"/>
    <property type="match status" value="1"/>
</dbReference>
<dbReference type="GeneID" id="70244395"/>
<dbReference type="AlphaFoldDB" id="A0AAD4Q177"/>
<protein>
    <submittedName>
        <fullName evidence="6">NADH:flavin oxidoreductase</fullName>
    </submittedName>
</protein>